<comment type="caution">
    <text evidence="2">The sequence shown here is derived from an EMBL/GenBank/DDBJ whole genome shotgun (WGS) entry which is preliminary data.</text>
</comment>
<dbReference type="EMBL" id="MU006095">
    <property type="protein sequence ID" value="KAF2839035.1"/>
    <property type="molecule type" value="Genomic_DNA"/>
</dbReference>
<reference evidence="2" key="1">
    <citation type="journal article" date="2020" name="Stud. Mycol.">
        <title>101 Dothideomycetes genomes: a test case for predicting lifestyles and emergence of pathogens.</title>
        <authorList>
            <person name="Haridas S."/>
            <person name="Albert R."/>
            <person name="Binder M."/>
            <person name="Bloem J."/>
            <person name="Labutti K."/>
            <person name="Salamov A."/>
            <person name="Andreopoulos B."/>
            <person name="Baker S."/>
            <person name="Barry K."/>
            <person name="Bills G."/>
            <person name="Bluhm B."/>
            <person name="Cannon C."/>
            <person name="Castanera R."/>
            <person name="Culley D."/>
            <person name="Daum C."/>
            <person name="Ezra D."/>
            <person name="Gonzalez J."/>
            <person name="Henrissat B."/>
            <person name="Kuo A."/>
            <person name="Liang C."/>
            <person name="Lipzen A."/>
            <person name="Lutzoni F."/>
            <person name="Magnuson J."/>
            <person name="Mondo S."/>
            <person name="Nolan M."/>
            <person name="Ohm R."/>
            <person name="Pangilinan J."/>
            <person name="Park H.-J."/>
            <person name="Ramirez L."/>
            <person name="Alfaro M."/>
            <person name="Sun H."/>
            <person name="Tritt A."/>
            <person name="Yoshinaga Y."/>
            <person name="Zwiers L.-H."/>
            <person name="Turgeon B."/>
            <person name="Goodwin S."/>
            <person name="Spatafora J."/>
            <person name="Crous P."/>
            <person name="Grigoriev I."/>
        </authorList>
    </citation>
    <scope>NUCLEOTIDE SEQUENCE</scope>
    <source>
        <strain evidence="2">CBS 101060</strain>
    </source>
</reference>
<organism evidence="2 3">
    <name type="scientific">Patellaria atrata CBS 101060</name>
    <dbReference type="NCBI Taxonomy" id="1346257"/>
    <lineage>
        <taxon>Eukaryota</taxon>
        <taxon>Fungi</taxon>
        <taxon>Dikarya</taxon>
        <taxon>Ascomycota</taxon>
        <taxon>Pezizomycotina</taxon>
        <taxon>Dothideomycetes</taxon>
        <taxon>Dothideomycetes incertae sedis</taxon>
        <taxon>Patellariales</taxon>
        <taxon>Patellariaceae</taxon>
        <taxon>Patellaria</taxon>
    </lineage>
</organism>
<keyword evidence="3" id="KW-1185">Reference proteome</keyword>
<accession>A0A9P4SAH1</accession>
<sequence>MGGKNDLLQIRVRPHSVSHTRSFPLATPRHHDHLRPPSTLFKPAFRDLRLEYEDEVQRIAVFETNQKVALLAHHDASIARLRETQRKAREELTVRQSEAMERLEERLLAQELDQVKAQDEERANGETALKHMSAYCCSSGDDGREVTAKDLRKLKWQQHRQDQLEHTHRAAINVLRGLQEKTIKQRERKHENEMGELAEAQVKEVDEKRREFEGEIRKFEKMMEQRRRRAAERWEKKVRLRAIEEGFEEKDLELPQLQRLAV</sequence>
<protein>
    <submittedName>
        <fullName evidence="2">Uncharacterized protein</fullName>
    </submittedName>
</protein>
<keyword evidence="1" id="KW-0175">Coiled coil</keyword>
<dbReference type="Proteomes" id="UP000799429">
    <property type="component" value="Unassembled WGS sequence"/>
</dbReference>
<gene>
    <name evidence="2" type="ORF">M501DRAFT_933522</name>
</gene>
<feature type="coiled-coil region" evidence="1">
    <location>
        <begin position="183"/>
        <end position="229"/>
    </location>
</feature>
<proteinExistence type="predicted"/>
<name>A0A9P4SAH1_9PEZI</name>
<dbReference type="OrthoDB" id="9977870at2759"/>
<evidence type="ECO:0000313" key="3">
    <source>
        <dbReference type="Proteomes" id="UP000799429"/>
    </source>
</evidence>
<evidence type="ECO:0000313" key="2">
    <source>
        <dbReference type="EMBL" id="KAF2839035.1"/>
    </source>
</evidence>
<dbReference type="AlphaFoldDB" id="A0A9P4SAH1"/>
<evidence type="ECO:0000256" key="1">
    <source>
        <dbReference type="SAM" id="Coils"/>
    </source>
</evidence>